<dbReference type="RefSeq" id="WP_323279962.1">
    <property type="nucleotide sequence ID" value="NZ_JAYGGQ010000012.1"/>
</dbReference>
<dbReference type="EC" id="2.8.1.-" evidence="4"/>
<organism evidence="4 5">
    <name type="scientific">Sinomonas terricola</name>
    <dbReference type="NCBI Taxonomy" id="3110330"/>
    <lineage>
        <taxon>Bacteria</taxon>
        <taxon>Bacillati</taxon>
        <taxon>Actinomycetota</taxon>
        <taxon>Actinomycetes</taxon>
        <taxon>Micrococcales</taxon>
        <taxon>Micrococcaceae</taxon>
        <taxon>Sinomonas</taxon>
    </lineage>
</organism>
<dbReference type="InterPro" id="IPR045078">
    <property type="entry name" value="TST/MPST-like"/>
</dbReference>
<evidence type="ECO:0000313" key="5">
    <source>
        <dbReference type="Proteomes" id="UP001304769"/>
    </source>
</evidence>
<dbReference type="InterPro" id="IPR036873">
    <property type="entry name" value="Rhodanese-like_dom_sf"/>
</dbReference>
<dbReference type="Proteomes" id="UP001304769">
    <property type="component" value="Unassembled WGS sequence"/>
</dbReference>
<keyword evidence="5" id="KW-1185">Reference proteome</keyword>
<dbReference type="Gene3D" id="3.40.250.10">
    <property type="entry name" value="Rhodanese-like domain"/>
    <property type="match status" value="2"/>
</dbReference>
<dbReference type="SMART" id="SM00450">
    <property type="entry name" value="RHOD"/>
    <property type="match status" value="2"/>
</dbReference>
<dbReference type="CDD" id="cd01448">
    <property type="entry name" value="TST_Repeat_1"/>
    <property type="match status" value="1"/>
</dbReference>
<evidence type="ECO:0000256" key="1">
    <source>
        <dbReference type="ARBA" id="ARBA00022679"/>
    </source>
</evidence>
<dbReference type="GO" id="GO:0016740">
    <property type="term" value="F:transferase activity"/>
    <property type="evidence" value="ECO:0007669"/>
    <property type="project" value="UniProtKB-KW"/>
</dbReference>
<gene>
    <name evidence="4" type="ORF">SPF06_15145</name>
</gene>
<reference evidence="4 5" key="1">
    <citation type="submission" date="2023-12" db="EMBL/GenBank/DDBJ databases">
        <title>Sinomonas terricola sp. nov, isolated from litchi orchard soil in Guangdong, PR China.</title>
        <authorList>
            <person name="Jiaxin W."/>
            <person name="Yang Z."/>
            <person name="Honghui Z."/>
        </authorList>
    </citation>
    <scope>NUCLEOTIDE SEQUENCE [LARGE SCALE GENOMIC DNA]</scope>
    <source>
        <strain evidence="4 5">JGH33</strain>
    </source>
</reference>
<protein>
    <submittedName>
        <fullName evidence="4">Sulfurtransferase</fullName>
        <ecNumber evidence="4">2.8.1.-</ecNumber>
    </submittedName>
</protein>
<dbReference type="CDD" id="cd01449">
    <property type="entry name" value="TST_Repeat_2"/>
    <property type="match status" value="1"/>
</dbReference>
<dbReference type="EMBL" id="JAYGGQ010000012">
    <property type="protein sequence ID" value="MEA5456070.1"/>
    <property type="molecule type" value="Genomic_DNA"/>
</dbReference>
<evidence type="ECO:0000259" key="3">
    <source>
        <dbReference type="PROSITE" id="PS50206"/>
    </source>
</evidence>
<dbReference type="Pfam" id="PF00581">
    <property type="entry name" value="Rhodanese"/>
    <property type="match status" value="2"/>
</dbReference>
<feature type="domain" description="Rhodanese" evidence="3">
    <location>
        <begin position="173"/>
        <end position="284"/>
    </location>
</feature>
<comment type="caution">
    <text evidence="4">The sequence shown here is derived from an EMBL/GenBank/DDBJ whole genome shotgun (WGS) entry which is preliminary data.</text>
</comment>
<keyword evidence="1 4" id="KW-0808">Transferase</keyword>
<dbReference type="InterPro" id="IPR001763">
    <property type="entry name" value="Rhodanese-like_dom"/>
</dbReference>
<dbReference type="PANTHER" id="PTHR11364">
    <property type="entry name" value="THIOSULFATE SULFERTANSFERASE"/>
    <property type="match status" value="1"/>
</dbReference>
<evidence type="ECO:0000313" key="4">
    <source>
        <dbReference type="EMBL" id="MEA5456070.1"/>
    </source>
</evidence>
<name>A0ABU5T8U9_9MICC</name>
<evidence type="ECO:0000256" key="2">
    <source>
        <dbReference type="ARBA" id="ARBA00022737"/>
    </source>
</evidence>
<dbReference type="PANTHER" id="PTHR11364:SF27">
    <property type="entry name" value="SULFURTRANSFERASE"/>
    <property type="match status" value="1"/>
</dbReference>
<feature type="domain" description="Rhodanese" evidence="3">
    <location>
        <begin position="23"/>
        <end position="147"/>
    </location>
</feature>
<keyword evidence="2" id="KW-0677">Repeat</keyword>
<proteinExistence type="predicted"/>
<sequence>MSTSRVNSTPVLISAAELRERREAGRLVLVDVRWALGGPNGRDAYLAGHIPGAVFADLETELAVPVEPGSPEEAAGGRHPLPSPERFEDAARGWGIDDGDAVVVYDATSGQAAARAWWMLRDAGIDDVRILDGGLAAWTGAGGPLEAGPSSPAPGNVTLRSGVMPTIDADGAGAFDGVLLDARAGERFRGEVEPVDPRAGHIPGAVNAPTAGNLADDGSFLPSDALRRRFESLGVGPGRPVAVYCGSGVTAAHDIAALAIAGFDAALYPGSFSQWSRDPERPVAVGEDA</sequence>
<accession>A0ABU5T8U9</accession>
<dbReference type="PROSITE" id="PS50206">
    <property type="entry name" value="RHODANESE_3"/>
    <property type="match status" value="2"/>
</dbReference>
<dbReference type="SUPFAM" id="SSF52821">
    <property type="entry name" value="Rhodanese/Cell cycle control phosphatase"/>
    <property type="match status" value="2"/>
</dbReference>